<dbReference type="GO" id="GO:0005737">
    <property type="term" value="C:cytoplasm"/>
    <property type="evidence" value="ECO:0007669"/>
    <property type="project" value="UniProtKB-SubCell"/>
</dbReference>
<dbReference type="AlphaFoldDB" id="A0A8S0VLJ2"/>
<evidence type="ECO:0008006" key="8">
    <source>
        <dbReference type="Google" id="ProtNLM"/>
    </source>
</evidence>
<gene>
    <name evidence="6" type="ORF">OLEA9_A072478</name>
</gene>
<feature type="region of interest" description="Disordered" evidence="5">
    <location>
        <begin position="256"/>
        <end position="337"/>
    </location>
</feature>
<proteinExistence type="inferred from homology"/>
<evidence type="ECO:0000256" key="1">
    <source>
        <dbReference type="ARBA" id="ARBA00004496"/>
    </source>
</evidence>
<feature type="region of interest" description="Disordered" evidence="5">
    <location>
        <begin position="170"/>
        <end position="213"/>
    </location>
</feature>
<evidence type="ECO:0000313" key="6">
    <source>
        <dbReference type="EMBL" id="CAA3033805.1"/>
    </source>
</evidence>
<dbReference type="PANTHER" id="PTHR13105">
    <property type="entry name" value="MYELOID LEUKEMIA FACTOR"/>
    <property type="match status" value="1"/>
</dbReference>
<evidence type="ECO:0000256" key="5">
    <source>
        <dbReference type="SAM" id="MobiDB-lite"/>
    </source>
</evidence>
<dbReference type="InterPro" id="IPR019376">
    <property type="entry name" value="Myeloid_leukemia_factor"/>
</dbReference>
<feature type="region of interest" description="Disordered" evidence="5">
    <location>
        <begin position="66"/>
        <end position="138"/>
    </location>
</feature>
<name>A0A8S0VLJ2_OLEEU</name>
<organism evidence="6 7">
    <name type="scientific">Olea europaea subsp. europaea</name>
    <dbReference type="NCBI Taxonomy" id="158383"/>
    <lineage>
        <taxon>Eukaryota</taxon>
        <taxon>Viridiplantae</taxon>
        <taxon>Streptophyta</taxon>
        <taxon>Embryophyta</taxon>
        <taxon>Tracheophyta</taxon>
        <taxon>Spermatophyta</taxon>
        <taxon>Magnoliopsida</taxon>
        <taxon>eudicotyledons</taxon>
        <taxon>Gunneridae</taxon>
        <taxon>Pentapetalae</taxon>
        <taxon>asterids</taxon>
        <taxon>lamiids</taxon>
        <taxon>Lamiales</taxon>
        <taxon>Oleaceae</taxon>
        <taxon>Oleeae</taxon>
        <taxon>Olea</taxon>
    </lineage>
</organism>
<keyword evidence="4" id="KW-0597">Phosphoprotein</keyword>
<comment type="similarity">
    <text evidence="2">Belongs to the MLF family.</text>
</comment>
<keyword evidence="3" id="KW-0963">Cytoplasm</keyword>
<dbReference type="Gramene" id="OE9A072478T1">
    <property type="protein sequence ID" value="OE9A072478C1"/>
    <property type="gene ID" value="OE9A072478"/>
</dbReference>
<evidence type="ECO:0000313" key="7">
    <source>
        <dbReference type="Proteomes" id="UP000594638"/>
    </source>
</evidence>
<evidence type="ECO:0000256" key="4">
    <source>
        <dbReference type="ARBA" id="ARBA00022553"/>
    </source>
</evidence>
<comment type="caution">
    <text evidence="6">The sequence shown here is derived from an EMBL/GenBank/DDBJ whole genome shotgun (WGS) entry which is preliminary data.</text>
</comment>
<dbReference type="EMBL" id="CACTIH010010834">
    <property type="protein sequence ID" value="CAA3033805.1"/>
    <property type="molecule type" value="Genomic_DNA"/>
</dbReference>
<evidence type="ECO:0000256" key="3">
    <source>
        <dbReference type="ARBA" id="ARBA00022490"/>
    </source>
</evidence>
<feature type="compositionally biased region" description="Low complexity" evidence="5">
    <location>
        <begin position="287"/>
        <end position="300"/>
    </location>
</feature>
<dbReference type="Proteomes" id="UP000594638">
    <property type="component" value="Unassembled WGS sequence"/>
</dbReference>
<dbReference type="OrthoDB" id="8707547at2759"/>
<evidence type="ECO:0000256" key="2">
    <source>
        <dbReference type="ARBA" id="ARBA00008332"/>
    </source>
</evidence>
<dbReference type="Pfam" id="PF10248">
    <property type="entry name" value="Mlf1IP"/>
    <property type="match status" value="1"/>
</dbReference>
<feature type="compositionally biased region" description="Polar residues" evidence="5">
    <location>
        <begin position="99"/>
        <end position="108"/>
    </location>
</feature>
<keyword evidence="7" id="KW-1185">Reference proteome</keyword>
<comment type="subcellular location">
    <subcellularLocation>
        <location evidence="1">Cytoplasm</location>
    </subcellularLocation>
</comment>
<sequence length="337" mass="36744">MEGGRDPFFGFGNPFGSFGGFGGQRSLMSSFFGGKDPFDDPFFTRPFGNMFESNLFGSIGSPFMDQHAPGFLEHQPPQPNRSNGPIIEELNSDDENEGSESGKNVNNNPRKHERSSNEPFIEDPDDEASEKKSKQMAPRNDFYQIQNVRPRPQNSSFTFQSSSVTYGGANGAYYSSSRARRTGSDGLTMEERKEANSSTGRAAHTLSRGIHEKGHSVTRNLNSDGRVDTMQTLHNLNEDELVGFEKVWKGKARQHPGWSEGFNMQGVTGSGSSGQHGPNRGGWALPSTQSSNNTGSTNPSMRHGVGPPRSQQSGMIGSSRGRTRVPGANGVDPTMRR</sequence>
<reference evidence="6 7" key="1">
    <citation type="submission" date="2019-12" db="EMBL/GenBank/DDBJ databases">
        <authorList>
            <person name="Alioto T."/>
            <person name="Alioto T."/>
            <person name="Gomez Garrido J."/>
        </authorList>
    </citation>
    <scope>NUCLEOTIDE SEQUENCE [LARGE SCALE GENOMIC DNA]</scope>
</reference>
<accession>A0A8S0VLJ2</accession>
<protein>
    <recommendedName>
        <fullName evidence="8">Glycine-rich protein</fullName>
    </recommendedName>
</protein>